<dbReference type="SMART" id="SM00346">
    <property type="entry name" value="HTH_ICLR"/>
    <property type="match status" value="1"/>
</dbReference>
<keyword evidence="1" id="KW-0805">Transcription regulation</keyword>
<dbReference type="InterPro" id="IPR050707">
    <property type="entry name" value="HTH_MetabolicPath_Reg"/>
</dbReference>
<proteinExistence type="predicted"/>
<dbReference type="Gene3D" id="3.30.450.40">
    <property type="match status" value="1"/>
</dbReference>
<evidence type="ECO:0000259" key="4">
    <source>
        <dbReference type="PROSITE" id="PS51077"/>
    </source>
</evidence>
<dbReference type="GO" id="GO:0045892">
    <property type="term" value="P:negative regulation of DNA-templated transcription"/>
    <property type="evidence" value="ECO:0007669"/>
    <property type="project" value="TreeGrafter"/>
</dbReference>
<keyword evidence="2" id="KW-0238">DNA-binding</keyword>
<dbReference type="GO" id="GO:0003677">
    <property type="term" value="F:DNA binding"/>
    <property type="evidence" value="ECO:0007669"/>
    <property type="project" value="UniProtKB-KW"/>
</dbReference>
<gene>
    <name evidence="6" type="ORF">AK33_02060</name>
</gene>
<dbReference type="InterPro" id="IPR029016">
    <property type="entry name" value="GAF-like_dom_sf"/>
</dbReference>
<dbReference type="Pfam" id="PF01614">
    <property type="entry name" value="IclR_C"/>
    <property type="match status" value="1"/>
</dbReference>
<keyword evidence="7" id="KW-1185">Reference proteome</keyword>
<dbReference type="InterPro" id="IPR005471">
    <property type="entry name" value="Tscrpt_reg_IclR_N"/>
</dbReference>
<sequence length="264" mass="29044">MNMKEKKEKESAGNQSLIRGLTLLELLAKFPNGCPLAHLAELSGLNKSTVHRLLQGLQQEGYVRPAPTMGSYRLTTKCLAIGQRALSSINILHIAAPHLEALNLKLGETVNFSMREKDEAILINKLEATTGLMRTRAYIGQRVQLYCSAMGKLFLTYGSAEYIPQYWQEKSSVIQPLTVNTITTIDGMKKELAAIREKGFAMDAEENELGVSCIACPIFDHQQKVHYAVSVSLSTARLNQLGLDNLLPAIQETADNISAELGGR</sequence>
<comment type="caution">
    <text evidence="6">The sequence shown here is derived from an EMBL/GenBank/DDBJ whole genome shotgun (WGS) entry which is preliminary data.</text>
</comment>
<accession>A0A011NF70</accession>
<dbReference type="Proteomes" id="UP000054123">
    <property type="component" value="Unassembled WGS sequence"/>
</dbReference>
<evidence type="ECO:0000256" key="3">
    <source>
        <dbReference type="ARBA" id="ARBA00023163"/>
    </source>
</evidence>
<dbReference type="InterPro" id="IPR036388">
    <property type="entry name" value="WH-like_DNA-bd_sf"/>
</dbReference>
<dbReference type="InterPro" id="IPR014757">
    <property type="entry name" value="Tscrpt_reg_IclR_C"/>
</dbReference>
<dbReference type="SUPFAM" id="SSF55781">
    <property type="entry name" value="GAF domain-like"/>
    <property type="match status" value="1"/>
</dbReference>
<dbReference type="InterPro" id="IPR036390">
    <property type="entry name" value="WH_DNA-bd_sf"/>
</dbReference>
<dbReference type="SUPFAM" id="SSF46785">
    <property type="entry name" value="Winged helix' DNA-binding domain"/>
    <property type="match status" value="1"/>
</dbReference>
<dbReference type="Pfam" id="PF09339">
    <property type="entry name" value="HTH_IclR"/>
    <property type="match status" value="1"/>
</dbReference>
<dbReference type="PANTHER" id="PTHR30136:SF19">
    <property type="entry name" value="DNA-BINDING TRANSCRIPTIONAL REPRESSOR YIAJ"/>
    <property type="match status" value="1"/>
</dbReference>
<organism evidence="6 7">
    <name type="scientific">Mannheimia granulomatis</name>
    <dbReference type="NCBI Taxonomy" id="85402"/>
    <lineage>
        <taxon>Bacteria</taxon>
        <taxon>Pseudomonadati</taxon>
        <taxon>Pseudomonadota</taxon>
        <taxon>Gammaproteobacteria</taxon>
        <taxon>Pasteurellales</taxon>
        <taxon>Pasteurellaceae</taxon>
        <taxon>Mannheimia</taxon>
    </lineage>
</organism>
<evidence type="ECO:0000256" key="2">
    <source>
        <dbReference type="ARBA" id="ARBA00023125"/>
    </source>
</evidence>
<dbReference type="FunFam" id="1.10.10.10:FF:000056">
    <property type="entry name" value="IclR family transcriptional regulator"/>
    <property type="match status" value="1"/>
</dbReference>
<keyword evidence="3" id="KW-0804">Transcription</keyword>
<dbReference type="Gene3D" id="1.10.10.10">
    <property type="entry name" value="Winged helix-like DNA-binding domain superfamily/Winged helix DNA-binding domain"/>
    <property type="match status" value="1"/>
</dbReference>
<name>A0A011NF70_9PAST</name>
<dbReference type="PROSITE" id="PS51078">
    <property type="entry name" value="ICLR_ED"/>
    <property type="match status" value="1"/>
</dbReference>
<dbReference type="AlphaFoldDB" id="A0A011NF70"/>
<dbReference type="PANTHER" id="PTHR30136">
    <property type="entry name" value="HELIX-TURN-HELIX TRANSCRIPTIONAL REGULATOR, ICLR FAMILY"/>
    <property type="match status" value="1"/>
</dbReference>
<reference evidence="6 7" key="1">
    <citation type="journal article" date="2014" name="Genome Announc.">
        <title>Genome Sequence of a Presumptive Mannheimia haemolytica Strain with an A1/A6-Cross-Reactive Serotype from a White-Tailed Deer (Odocoileus virginianus).</title>
        <authorList>
            <person name="Lawrence P.K."/>
            <person name="Bey R.F."/>
            <person name="Wiener B."/>
            <person name="Kittichotirat W."/>
            <person name="Bumgarner R.E."/>
        </authorList>
    </citation>
    <scope>NUCLEOTIDE SEQUENCE [LARGE SCALE GENOMIC DNA]</scope>
    <source>
        <strain evidence="6 7">PKL10</strain>
    </source>
</reference>
<evidence type="ECO:0000256" key="1">
    <source>
        <dbReference type="ARBA" id="ARBA00023015"/>
    </source>
</evidence>
<evidence type="ECO:0000313" key="6">
    <source>
        <dbReference type="EMBL" id="EXI63207.1"/>
    </source>
</evidence>
<evidence type="ECO:0000259" key="5">
    <source>
        <dbReference type="PROSITE" id="PS51078"/>
    </source>
</evidence>
<dbReference type="PATRIC" id="fig|1450449.3.peg.374"/>
<dbReference type="STRING" id="1122190.GCA_000621105_00112"/>
<dbReference type="PROSITE" id="PS51077">
    <property type="entry name" value="HTH_ICLR"/>
    <property type="match status" value="1"/>
</dbReference>
<evidence type="ECO:0000313" key="7">
    <source>
        <dbReference type="Proteomes" id="UP000054123"/>
    </source>
</evidence>
<dbReference type="GO" id="GO:0003700">
    <property type="term" value="F:DNA-binding transcription factor activity"/>
    <property type="evidence" value="ECO:0007669"/>
    <property type="project" value="TreeGrafter"/>
</dbReference>
<feature type="domain" description="IclR-ED" evidence="5">
    <location>
        <begin position="77"/>
        <end position="263"/>
    </location>
</feature>
<protein>
    <submittedName>
        <fullName evidence="6">Transcriptional regulator</fullName>
    </submittedName>
</protein>
<dbReference type="EMBL" id="JANJ01000001">
    <property type="protein sequence ID" value="EXI63207.1"/>
    <property type="molecule type" value="Genomic_DNA"/>
</dbReference>
<feature type="domain" description="HTH iclR-type" evidence="4">
    <location>
        <begin position="14"/>
        <end position="76"/>
    </location>
</feature>